<dbReference type="EMBL" id="MLJW01000083">
    <property type="protein sequence ID" value="OIR01529.1"/>
    <property type="molecule type" value="Genomic_DNA"/>
</dbReference>
<dbReference type="Gene3D" id="2.40.30.170">
    <property type="match status" value="1"/>
</dbReference>
<accession>A0A1J5RZE3</accession>
<sequence length="353" mass="36635">MIRRFPKIPRGWVPPLAAGLAWLGAIVPLVRGVEPGCVEAVSAMAAPSATAYAQVEPLALVPLIASATGIVSKLRVLPGDRVIPGEVIARLTGPEFTATWAAARGAVASARADETGAEQALALRRRQAADHLATRQDVLQAEAALAGAKAALDRALAEADAVRAAGAIEAPVPGVVLAVDTADGARVATGQALLTIQPAGRIWLRADWYANSGISVHPGMQGRFAPSSGGPDIPVEVRAVFGVRTPGGGEALGLEATKPGVEWKSGDAGILTLQGAPRPMISVPTRALILDRGHWWVLVRTAGKDHPVAVQPAWSSGWNTFLATGPAAGTQIVVENAYLEYHRGIADRYQPPD</sequence>
<evidence type="ECO:0000313" key="3">
    <source>
        <dbReference type="EMBL" id="OIR01529.1"/>
    </source>
</evidence>
<dbReference type="SUPFAM" id="SSF111369">
    <property type="entry name" value="HlyD-like secretion proteins"/>
    <property type="match status" value="1"/>
</dbReference>
<protein>
    <submittedName>
        <fullName evidence="3">Putative efflux pump membrane fusion protein</fullName>
    </submittedName>
</protein>
<dbReference type="Gene3D" id="1.10.287.470">
    <property type="entry name" value="Helix hairpin bin"/>
    <property type="match status" value="1"/>
</dbReference>
<organism evidence="3">
    <name type="scientific">mine drainage metagenome</name>
    <dbReference type="NCBI Taxonomy" id="410659"/>
    <lineage>
        <taxon>unclassified sequences</taxon>
        <taxon>metagenomes</taxon>
        <taxon>ecological metagenomes</taxon>
    </lineage>
</organism>
<dbReference type="GO" id="GO:0060003">
    <property type="term" value="P:copper ion export"/>
    <property type="evidence" value="ECO:0007669"/>
    <property type="project" value="TreeGrafter"/>
</dbReference>
<reference evidence="3" key="1">
    <citation type="submission" date="2016-10" db="EMBL/GenBank/DDBJ databases">
        <title>Sequence of Gallionella enrichment culture.</title>
        <authorList>
            <person name="Poehlein A."/>
            <person name="Muehling M."/>
            <person name="Daniel R."/>
        </authorList>
    </citation>
    <scope>NUCLEOTIDE SEQUENCE</scope>
</reference>
<dbReference type="GO" id="GO:0030313">
    <property type="term" value="C:cell envelope"/>
    <property type="evidence" value="ECO:0007669"/>
    <property type="project" value="TreeGrafter"/>
</dbReference>
<name>A0A1J5RZE3_9ZZZZ</name>
<dbReference type="Gene3D" id="2.40.50.100">
    <property type="match status" value="1"/>
</dbReference>
<dbReference type="AlphaFoldDB" id="A0A1J5RZE3"/>
<keyword evidence="1" id="KW-0813">Transport</keyword>
<dbReference type="InterPro" id="IPR051909">
    <property type="entry name" value="MFP_Cation_Efflux"/>
</dbReference>
<proteinExistence type="predicted"/>
<keyword evidence="2" id="KW-0175">Coiled coil</keyword>
<dbReference type="GO" id="GO:0015679">
    <property type="term" value="P:plasma membrane copper ion transport"/>
    <property type="evidence" value="ECO:0007669"/>
    <property type="project" value="TreeGrafter"/>
</dbReference>
<gene>
    <name evidence="3" type="ORF">GALL_164300</name>
</gene>
<evidence type="ECO:0000256" key="2">
    <source>
        <dbReference type="SAM" id="Coils"/>
    </source>
</evidence>
<feature type="coiled-coil region" evidence="2">
    <location>
        <begin position="138"/>
        <end position="165"/>
    </location>
</feature>
<dbReference type="PANTHER" id="PTHR30097">
    <property type="entry name" value="CATION EFFLUX SYSTEM PROTEIN CUSB"/>
    <property type="match status" value="1"/>
</dbReference>
<comment type="caution">
    <text evidence="3">The sequence shown here is derived from an EMBL/GenBank/DDBJ whole genome shotgun (WGS) entry which is preliminary data.</text>
</comment>
<evidence type="ECO:0000256" key="1">
    <source>
        <dbReference type="ARBA" id="ARBA00022448"/>
    </source>
</evidence>
<dbReference type="PANTHER" id="PTHR30097:SF4">
    <property type="entry name" value="SLR6042 PROTEIN"/>
    <property type="match status" value="1"/>
</dbReference>